<sequence>MFNWMLCCMESHFQ</sequence>
<comment type="caution">
    <text evidence="1">The sequence shown here is derived from an EMBL/GenBank/DDBJ whole genome shotgun (WGS) entry which is preliminary data.</text>
</comment>
<proteinExistence type="predicted"/>
<dbReference type="Proteomes" id="UP000032142">
    <property type="component" value="Unassembled WGS sequence"/>
</dbReference>
<evidence type="ECO:0000313" key="2">
    <source>
        <dbReference type="Proteomes" id="UP000032142"/>
    </source>
</evidence>
<dbReference type="EMBL" id="JRRC01384015">
    <property type="protein sequence ID" value="KHG03769.1"/>
    <property type="molecule type" value="Genomic_DNA"/>
</dbReference>
<protein>
    <submittedName>
        <fullName evidence="1">Uncharacterized protein</fullName>
    </submittedName>
</protein>
<gene>
    <name evidence="1" type="ORF">F383_28033</name>
</gene>
<evidence type="ECO:0000313" key="1">
    <source>
        <dbReference type="EMBL" id="KHG03769.1"/>
    </source>
</evidence>
<reference evidence="2" key="1">
    <citation type="submission" date="2014-09" db="EMBL/GenBank/DDBJ databases">
        <authorList>
            <person name="Mudge J."/>
            <person name="Ramaraj T."/>
            <person name="Lindquist I.E."/>
            <person name="Bharti A.K."/>
            <person name="Sundararajan A."/>
            <person name="Cameron C.T."/>
            <person name="Woodward J.E."/>
            <person name="May G.D."/>
            <person name="Brubaker C."/>
            <person name="Broadhvest J."/>
            <person name="Wilkins T.A."/>
        </authorList>
    </citation>
    <scope>NUCLEOTIDE SEQUENCE</scope>
    <source>
        <strain evidence="2">cv. AKA8401</strain>
    </source>
</reference>
<keyword evidence="2" id="KW-1185">Reference proteome</keyword>
<organism evidence="1 2">
    <name type="scientific">Gossypium arboreum</name>
    <name type="common">Tree cotton</name>
    <name type="synonym">Gossypium nanking</name>
    <dbReference type="NCBI Taxonomy" id="29729"/>
    <lineage>
        <taxon>Eukaryota</taxon>
        <taxon>Viridiplantae</taxon>
        <taxon>Streptophyta</taxon>
        <taxon>Embryophyta</taxon>
        <taxon>Tracheophyta</taxon>
        <taxon>Spermatophyta</taxon>
        <taxon>Magnoliopsida</taxon>
        <taxon>eudicotyledons</taxon>
        <taxon>Gunneridae</taxon>
        <taxon>Pentapetalae</taxon>
        <taxon>rosids</taxon>
        <taxon>malvids</taxon>
        <taxon>Malvales</taxon>
        <taxon>Malvaceae</taxon>
        <taxon>Malvoideae</taxon>
        <taxon>Gossypium</taxon>
    </lineage>
</organism>
<accession>A0A0B0MWB2</accession>
<name>A0A0B0MWB2_GOSAR</name>